<feature type="chain" id="PRO_5040323510" evidence="1">
    <location>
        <begin position="20"/>
        <end position="180"/>
    </location>
</feature>
<dbReference type="AlphaFoldDB" id="A0A9Q1C501"/>
<keyword evidence="1" id="KW-0732">Signal</keyword>
<dbReference type="Proteomes" id="UP001152320">
    <property type="component" value="Chromosome 7"/>
</dbReference>
<gene>
    <name evidence="2" type="ORF">HOLleu_17031</name>
</gene>
<dbReference type="EMBL" id="JAIZAY010000007">
    <property type="protein sequence ID" value="KAJ8039348.1"/>
    <property type="molecule type" value="Genomic_DNA"/>
</dbReference>
<sequence>MNSMAFVTVVMVIFAAVHAQTSATESILTFDVNGISRHETRRVEGSIVTLTDVVDGFIVVLDYERDILMLKNLTSQTCFFSRLENIPITKDDEIPIFVHEIMEDSVVVKGDQNELVLQLRQVSQIPFGYILLTNDVTVAGKCSSQPSYWLEANKVSRKRRGDCGCEKVVIGILIGAILFG</sequence>
<evidence type="ECO:0000256" key="1">
    <source>
        <dbReference type="SAM" id="SignalP"/>
    </source>
</evidence>
<name>A0A9Q1C501_HOLLE</name>
<evidence type="ECO:0000313" key="2">
    <source>
        <dbReference type="EMBL" id="KAJ8039348.1"/>
    </source>
</evidence>
<evidence type="ECO:0000313" key="3">
    <source>
        <dbReference type="Proteomes" id="UP001152320"/>
    </source>
</evidence>
<protein>
    <submittedName>
        <fullName evidence="2">Uncharacterized protein</fullName>
    </submittedName>
</protein>
<organism evidence="2 3">
    <name type="scientific">Holothuria leucospilota</name>
    <name type="common">Black long sea cucumber</name>
    <name type="synonym">Mertensiothuria leucospilota</name>
    <dbReference type="NCBI Taxonomy" id="206669"/>
    <lineage>
        <taxon>Eukaryota</taxon>
        <taxon>Metazoa</taxon>
        <taxon>Echinodermata</taxon>
        <taxon>Eleutherozoa</taxon>
        <taxon>Echinozoa</taxon>
        <taxon>Holothuroidea</taxon>
        <taxon>Aspidochirotacea</taxon>
        <taxon>Aspidochirotida</taxon>
        <taxon>Holothuriidae</taxon>
        <taxon>Holothuria</taxon>
    </lineage>
</organism>
<feature type="signal peptide" evidence="1">
    <location>
        <begin position="1"/>
        <end position="19"/>
    </location>
</feature>
<accession>A0A9Q1C501</accession>
<keyword evidence="3" id="KW-1185">Reference proteome</keyword>
<proteinExistence type="predicted"/>
<comment type="caution">
    <text evidence="2">The sequence shown here is derived from an EMBL/GenBank/DDBJ whole genome shotgun (WGS) entry which is preliminary data.</text>
</comment>
<reference evidence="2" key="1">
    <citation type="submission" date="2021-10" db="EMBL/GenBank/DDBJ databases">
        <title>Tropical sea cucumber genome reveals ecological adaptation and Cuvierian tubules defense mechanism.</title>
        <authorList>
            <person name="Chen T."/>
        </authorList>
    </citation>
    <scope>NUCLEOTIDE SEQUENCE</scope>
    <source>
        <strain evidence="2">Nanhai2018</strain>
        <tissue evidence="2">Muscle</tissue>
    </source>
</reference>